<name>A0A2A4T307_9DELT</name>
<protein>
    <submittedName>
        <fullName evidence="1">Uncharacterized protein</fullName>
    </submittedName>
</protein>
<dbReference type="Proteomes" id="UP000218113">
    <property type="component" value="Unassembled WGS sequence"/>
</dbReference>
<evidence type="ECO:0000313" key="2">
    <source>
        <dbReference type="Proteomes" id="UP000218113"/>
    </source>
</evidence>
<accession>A0A2A4T307</accession>
<comment type="caution">
    <text evidence="1">The sequence shown here is derived from an EMBL/GenBank/DDBJ whole genome shotgun (WGS) entry which is preliminary data.</text>
</comment>
<proteinExistence type="predicted"/>
<sequence length="538" mass="62939">MLKFYGIRFNQQGVPERYTLSFDLKESLNASLHIHDYFGGKKEEALTAIDEEINRQYQPSNPIDRHSKAFRYTVAKWFRTKDIANFLFQDEAIYPTKLEVAKVLNTGREIEEKWLDIEQILLKHLSKLSIEEREQLINNCESGFHKILQMITLFFLEQDEEQPPANLELQFLRNQFPRVIWKKKQGIHGGSDPFWQPQNLFCRVSYLITRILSRSYLNERALQPVPVQNPIPQAVAQPIIVNNCWGELLPQKSPDRIQVSFAADNQAYEQLSLLPETVPETLLSLQKIIQKKYSHEGVKHFLGILRQFSTSKGGFTTFNTYKHLQLVTRLSKKGRSTDRQYQIFCDVFQSLMSLQVSRVWEEAEDDEMKETQNSFILEVGREYTGKGKRRSVKKYMLDPLFAASPENPFRLGLHLQLIPNELFRESTHKHSLLTGISSYLAGTWLNEFPQNRGVMKKTARQIIEGCAFNITPSNRYRIRRKLNSELAFMEEKNYIGNIRLTHNTNGNPWEDLYEIEASDYFRKKLQSFNTQKRERLVG</sequence>
<gene>
    <name evidence="1" type="ORF">COB67_08315</name>
</gene>
<dbReference type="AlphaFoldDB" id="A0A2A4T307"/>
<evidence type="ECO:0000313" key="1">
    <source>
        <dbReference type="EMBL" id="PCI27535.1"/>
    </source>
</evidence>
<organism evidence="1 2">
    <name type="scientific">SAR324 cluster bacterium</name>
    <dbReference type="NCBI Taxonomy" id="2024889"/>
    <lineage>
        <taxon>Bacteria</taxon>
        <taxon>Deltaproteobacteria</taxon>
        <taxon>SAR324 cluster</taxon>
    </lineage>
</organism>
<dbReference type="EMBL" id="NVSR01000056">
    <property type="protein sequence ID" value="PCI27535.1"/>
    <property type="molecule type" value="Genomic_DNA"/>
</dbReference>
<reference evidence="2" key="1">
    <citation type="submission" date="2017-08" db="EMBL/GenBank/DDBJ databases">
        <title>A dynamic microbial community with high functional redundancy inhabits the cold, oxic subseafloor aquifer.</title>
        <authorList>
            <person name="Tully B.J."/>
            <person name="Wheat C.G."/>
            <person name="Glazer B.T."/>
            <person name="Huber J.A."/>
        </authorList>
    </citation>
    <scope>NUCLEOTIDE SEQUENCE [LARGE SCALE GENOMIC DNA]</scope>
</reference>